<dbReference type="InterPro" id="IPR008988">
    <property type="entry name" value="Transcriptional_repressor_C"/>
</dbReference>
<reference evidence="4" key="1">
    <citation type="submission" date="2016-11" db="EMBL/GenBank/DDBJ databases">
        <authorList>
            <person name="Varghese N."/>
            <person name="Submissions S."/>
        </authorList>
    </citation>
    <scope>NUCLEOTIDE SEQUENCE [LARGE SCALE GENOMIC DNA]</scope>
    <source>
        <strain evidence="4">CGMCC 1.8995</strain>
    </source>
</reference>
<accession>A0A1M5NCR1</accession>
<evidence type="ECO:0000259" key="2">
    <source>
        <dbReference type="SMART" id="SM00899"/>
    </source>
</evidence>
<evidence type="ECO:0000313" key="3">
    <source>
        <dbReference type="EMBL" id="SHG87298.1"/>
    </source>
</evidence>
<dbReference type="InterPro" id="IPR007167">
    <property type="entry name" value="Fe-transptr_FeoA-like"/>
</dbReference>
<feature type="domain" description="Ferrous iron transporter FeoA-like" evidence="2">
    <location>
        <begin position="14"/>
        <end position="88"/>
    </location>
</feature>
<dbReference type="Pfam" id="PF04023">
    <property type="entry name" value="FeoA"/>
    <property type="match status" value="1"/>
</dbReference>
<dbReference type="RefSeq" id="WP_084526615.1">
    <property type="nucleotide sequence ID" value="NZ_FQWD01000005.1"/>
</dbReference>
<evidence type="ECO:0000256" key="1">
    <source>
        <dbReference type="ARBA" id="ARBA00023004"/>
    </source>
</evidence>
<name>A0A1M5NCR1_9ALTE</name>
<dbReference type="SMART" id="SM00899">
    <property type="entry name" value="FeoA"/>
    <property type="match status" value="1"/>
</dbReference>
<dbReference type="EMBL" id="FQWD01000005">
    <property type="protein sequence ID" value="SHG87298.1"/>
    <property type="molecule type" value="Genomic_DNA"/>
</dbReference>
<gene>
    <name evidence="3" type="ORF">SAMN05216361_3177</name>
</gene>
<dbReference type="SUPFAM" id="SSF50037">
    <property type="entry name" value="C-terminal domain of transcriptional repressors"/>
    <property type="match status" value="1"/>
</dbReference>
<keyword evidence="1" id="KW-0408">Iron</keyword>
<keyword evidence="4" id="KW-1185">Reference proteome</keyword>
<dbReference type="InterPro" id="IPR038157">
    <property type="entry name" value="FeoA_core_dom"/>
</dbReference>
<evidence type="ECO:0000313" key="4">
    <source>
        <dbReference type="Proteomes" id="UP000184520"/>
    </source>
</evidence>
<protein>
    <submittedName>
        <fullName evidence="3">Fe2+ transport system protein FeoA</fullName>
    </submittedName>
</protein>
<dbReference type="AlphaFoldDB" id="A0A1M5NCR1"/>
<proteinExistence type="predicted"/>
<sequence length="90" mass="9621">MTNVLNQHNANQTLTLWGLGKSQSAVVTRIDTGLGEQITARLAEMGLADGRIVQCVRRGPLGGPMVLQLSGSVFAIEQDLASRIHISLQP</sequence>
<dbReference type="Gene3D" id="2.30.30.90">
    <property type="match status" value="1"/>
</dbReference>
<organism evidence="3 4">
    <name type="scientific">Marisediminitalea aggregata</name>
    <dbReference type="NCBI Taxonomy" id="634436"/>
    <lineage>
        <taxon>Bacteria</taxon>
        <taxon>Pseudomonadati</taxon>
        <taxon>Pseudomonadota</taxon>
        <taxon>Gammaproteobacteria</taxon>
        <taxon>Alteromonadales</taxon>
        <taxon>Alteromonadaceae</taxon>
        <taxon>Marisediminitalea</taxon>
    </lineage>
</organism>
<dbReference type="Proteomes" id="UP000184520">
    <property type="component" value="Unassembled WGS sequence"/>
</dbReference>
<dbReference type="OrthoDB" id="5770927at2"/>
<dbReference type="STRING" id="634436.SAMN05216361_3177"/>
<dbReference type="GO" id="GO:0046914">
    <property type="term" value="F:transition metal ion binding"/>
    <property type="evidence" value="ECO:0007669"/>
    <property type="project" value="InterPro"/>
</dbReference>